<dbReference type="InterPro" id="IPR041036">
    <property type="entry name" value="GH5_C"/>
</dbReference>
<dbReference type="GO" id="GO:0050295">
    <property type="term" value="F:steryl-beta-glucosidase activity"/>
    <property type="evidence" value="ECO:0007669"/>
    <property type="project" value="TreeGrafter"/>
</dbReference>
<dbReference type="FunFam" id="3.20.20.80:FF:000174">
    <property type="entry name" value="YIR007W-like protein"/>
    <property type="match status" value="1"/>
</dbReference>
<dbReference type="InParanoid" id="A0A448YEU9"/>
<dbReference type="GO" id="GO:1904462">
    <property type="term" value="P:ergosteryl 3-beta-D-glucoside catabolic process"/>
    <property type="evidence" value="ECO:0007669"/>
    <property type="project" value="TreeGrafter"/>
</dbReference>
<sequence>MNPDKCGFYSEADTVSFVNRPFPLEDAYEHLSRIKLCGYNTVRFIVTWEAIEHEGPGIYDIDYVQYVIRLLKIIDEVGGIYVFLDPHQDVWSKFCGGSGAPIWTLYAAGLEPRNFEVTGACKLHNLSPHPPKFTKMVWSTNYRRLASEVMFTMFFSGRMFTPKAIIDGENIQDYFQDHFVEAIAFLVNSIKEQAPELFNSSFMGVESMNEPDCGYYGFENLAEYPENQTLRLDETPKAIQSMRMGMGYREELDLYTLTVFGPKKTGTKVVDPQGVKAWISDDTMDRHYGFTRGEDWELGECIFAQHGVWDSQTGELKRPDYFHTDPITGRKLNEGTFINSEFLSFWKRFRTRLRKVDEEIFLIVQPPVLQIPPLIKGTDLVDRRTGIAIHYYDGMSLIFKSWNRSMNVDTLGIMRGRYINPIFGIVFGERNIRNSFKKQLKSMKEECAENAGKSVPVIMTETGMPFDMDDKKAYNDGNYSSQEGANDALGFALEGSFMNFTYWCYNPENNHKWGDNWNLEDFSVFSRDDAPDNFVDYSSRGSASSSDTKNSKYSEWITSQGTLTSTARSASSLKPARTLKEDGAVELEISMDSPVSSKLTSLIDGVRVPRALVRPYPVLINGVVVDASMNLSTGEYILQIDTSKSTSIPGTPTVIFIPEIHFQEDNFEVSVTSGSTVFKYNSFTQVLEWYHDTSIGVIELKLNSISSPEREASTTQKLIKLLTCGLFC</sequence>
<protein>
    <submittedName>
        <fullName evidence="5">DEKNAAC100129</fullName>
    </submittedName>
</protein>
<dbReference type="PANTHER" id="PTHR31308">
    <property type="match status" value="1"/>
</dbReference>
<accession>A0A448YEU9</accession>
<evidence type="ECO:0000256" key="3">
    <source>
        <dbReference type="ARBA" id="ARBA00023295"/>
    </source>
</evidence>
<dbReference type="STRING" id="13370.A0A448YEU9"/>
<feature type="domain" description="Glycoside hydrolase family 5 C-terminal" evidence="4">
    <location>
        <begin position="614"/>
        <end position="696"/>
    </location>
</feature>
<comment type="similarity">
    <text evidence="1">Belongs to the glycosyl hydrolase 5 (cellulase A) family.</text>
</comment>
<keyword evidence="2" id="KW-0378">Hydrolase</keyword>
<keyword evidence="6" id="KW-1185">Reference proteome</keyword>
<dbReference type="SUPFAM" id="SSF51445">
    <property type="entry name" value="(Trans)glycosidases"/>
    <property type="match status" value="1"/>
</dbReference>
<dbReference type="InterPro" id="IPR052066">
    <property type="entry name" value="Glycosphingolipid_Hydrolases"/>
</dbReference>
<dbReference type="Gene3D" id="2.60.40.1180">
    <property type="entry name" value="Golgi alpha-mannosidase II"/>
    <property type="match status" value="1"/>
</dbReference>
<gene>
    <name evidence="5" type="ORF">BRENAR_LOCUS143</name>
</gene>
<dbReference type="InterPro" id="IPR013780">
    <property type="entry name" value="Glyco_hydro_b"/>
</dbReference>
<dbReference type="OrthoDB" id="9971853at2759"/>
<dbReference type="Proteomes" id="UP000290900">
    <property type="component" value="Unassembled WGS sequence"/>
</dbReference>
<name>A0A448YEU9_BRENA</name>
<dbReference type="EMBL" id="CAACVR010000001">
    <property type="protein sequence ID" value="VEU19406.1"/>
    <property type="molecule type" value="Genomic_DNA"/>
</dbReference>
<evidence type="ECO:0000313" key="6">
    <source>
        <dbReference type="Proteomes" id="UP000290900"/>
    </source>
</evidence>
<evidence type="ECO:0000256" key="1">
    <source>
        <dbReference type="ARBA" id="ARBA00005641"/>
    </source>
</evidence>
<evidence type="ECO:0000256" key="2">
    <source>
        <dbReference type="ARBA" id="ARBA00022801"/>
    </source>
</evidence>
<dbReference type="Pfam" id="PF18564">
    <property type="entry name" value="Glyco_hydro_5_C"/>
    <property type="match status" value="1"/>
</dbReference>
<dbReference type="PANTHER" id="PTHR31308:SF5">
    <property type="entry name" value="ERGOSTERYL-BETA-GLUCOSIDASE"/>
    <property type="match status" value="1"/>
</dbReference>
<keyword evidence="3" id="KW-0326">Glycosidase</keyword>
<dbReference type="AlphaFoldDB" id="A0A448YEU9"/>
<dbReference type="Gene3D" id="3.20.20.80">
    <property type="entry name" value="Glycosidases"/>
    <property type="match status" value="2"/>
</dbReference>
<evidence type="ECO:0000259" key="4">
    <source>
        <dbReference type="Pfam" id="PF18564"/>
    </source>
</evidence>
<organism evidence="5 6">
    <name type="scientific">Brettanomyces naardenensis</name>
    <name type="common">Yeast</name>
    <dbReference type="NCBI Taxonomy" id="13370"/>
    <lineage>
        <taxon>Eukaryota</taxon>
        <taxon>Fungi</taxon>
        <taxon>Dikarya</taxon>
        <taxon>Ascomycota</taxon>
        <taxon>Saccharomycotina</taxon>
        <taxon>Pichiomycetes</taxon>
        <taxon>Pichiales</taxon>
        <taxon>Pichiaceae</taxon>
        <taxon>Brettanomyces</taxon>
    </lineage>
</organism>
<evidence type="ECO:0000313" key="5">
    <source>
        <dbReference type="EMBL" id="VEU19406.1"/>
    </source>
</evidence>
<dbReference type="FunCoup" id="A0A448YEU9">
    <property type="interactions" value="40"/>
</dbReference>
<proteinExistence type="inferred from homology"/>
<dbReference type="InterPro" id="IPR017853">
    <property type="entry name" value="GH"/>
</dbReference>
<reference evidence="5 6" key="1">
    <citation type="submission" date="2018-12" db="EMBL/GenBank/DDBJ databases">
        <authorList>
            <person name="Tiukova I."/>
            <person name="Dainat J."/>
        </authorList>
    </citation>
    <scope>NUCLEOTIDE SEQUENCE [LARGE SCALE GENOMIC DNA]</scope>
</reference>